<organism evidence="1 2">
    <name type="scientific">Devosia elaeis</name>
    <dbReference type="NCBI Taxonomy" id="1770058"/>
    <lineage>
        <taxon>Bacteria</taxon>
        <taxon>Pseudomonadati</taxon>
        <taxon>Pseudomonadota</taxon>
        <taxon>Alphaproteobacteria</taxon>
        <taxon>Hyphomicrobiales</taxon>
        <taxon>Devosiaceae</taxon>
        <taxon>Devosia</taxon>
    </lineage>
</organism>
<proteinExistence type="predicted"/>
<reference evidence="1 2" key="1">
    <citation type="submission" date="2016-03" db="EMBL/GenBank/DDBJ databases">
        <title>Genome sequencing of Devosia sp. S37.</title>
        <authorList>
            <person name="Mohd Nor M."/>
        </authorList>
    </citation>
    <scope>NUCLEOTIDE SEQUENCE [LARGE SCALE GENOMIC DNA]</scope>
    <source>
        <strain evidence="1 2">S37</strain>
    </source>
</reference>
<evidence type="ECO:0000313" key="1">
    <source>
        <dbReference type="EMBL" id="OAM77692.1"/>
    </source>
</evidence>
<gene>
    <name evidence="1" type="ORF">A3840_08660</name>
</gene>
<comment type="caution">
    <text evidence="1">The sequence shown here is derived from an EMBL/GenBank/DDBJ whole genome shotgun (WGS) entry which is preliminary data.</text>
</comment>
<evidence type="ECO:0000313" key="2">
    <source>
        <dbReference type="Proteomes" id="UP000078389"/>
    </source>
</evidence>
<dbReference type="STRING" id="1770058.A3840_08660"/>
<name>A0A178HXW4_9HYPH</name>
<dbReference type="AlphaFoldDB" id="A0A178HXW4"/>
<dbReference type="OrthoDB" id="7594100at2"/>
<dbReference type="Proteomes" id="UP000078389">
    <property type="component" value="Unassembled WGS sequence"/>
</dbReference>
<protein>
    <submittedName>
        <fullName evidence="1">Uncharacterized protein</fullName>
    </submittedName>
</protein>
<keyword evidence="2" id="KW-1185">Reference proteome</keyword>
<sequence length="234" mass="25006">MAANAMNWPAALWPRQAHFSPTAQSRTGGLSLNGSEQVTVSDAGRWQARVTVAIRGEETNLALRAFLAQMGGRAGTVLVPKVDAYRPADINGRVLSQVFAAGYDDGTPQDGNGFNFDLSGFGQQENLVAQIAANASAGSTRVLISTDGSVGPRPGHYFGVGQRIYLASHVWQEEEGDPADVQFWPRLRSAADLGSPAILDRPVCLMRFATDEEGQEALSRRGSGIVTFNMVEAI</sequence>
<dbReference type="RefSeq" id="WP_067454917.1">
    <property type="nucleotide sequence ID" value="NZ_LVVY01000079.1"/>
</dbReference>
<dbReference type="EMBL" id="LVVY01000079">
    <property type="protein sequence ID" value="OAM77692.1"/>
    <property type="molecule type" value="Genomic_DNA"/>
</dbReference>
<accession>A0A178HXW4</accession>